<dbReference type="CDD" id="cd01087">
    <property type="entry name" value="Prolidase"/>
    <property type="match status" value="1"/>
</dbReference>
<dbReference type="InterPro" id="IPR029149">
    <property type="entry name" value="Creatin/AminoP/Spt16_N"/>
</dbReference>
<keyword evidence="10" id="KW-0482">Metalloprotease</keyword>
<evidence type="ECO:0000313" key="16">
    <source>
        <dbReference type="EMBL" id="CAK7225138.1"/>
    </source>
</evidence>
<dbReference type="Pfam" id="PF05195">
    <property type="entry name" value="AMP_N"/>
    <property type="match status" value="1"/>
</dbReference>
<keyword evidence="17" id="KW-1185">Reference proteome</keyword>
<dbReference type="SUPFAM" id="SSF55920">
    <property type="entry name" value="Creatinase/aminopeptidase"/>
    <property type="match status" value="1"/>
</dbReference>
<dbReference type="Proteomes" id="UP001642482">
    <property type="component" value="Unassembled WGS sequence"/>
</dbReference>
<keyword evidence="11" id="KW-0464">Manganese</keyword>
<dbReference type="InterPro" id="IPR001131">
    <property type="entry name" value="Peptidase_M24B_aminopep-P_CS"/>
</dbReference>
<evidence type="ECO:0000313" key="17">
    <source>
        <dbReference type="Proteomes" id="UP001642482"/>
    </source>
</evidence>
<dbReference type="PROSITE" id="PS00491">
    <property type="entry name" value="PROLINE_PEPTIDASE"/>
    <property type="match status" value="1"/>
</dbReference>
<comment type="similarity">
    <text evidence="4 14">Belongs to the peptidase M24B family.</text>
</comment>
<evidence type="ECO:0000256" key="5">
    <source>
        <dbReference type="ARBA" id="ARBA00012574"/>
    </source>
</evidence>
<evidence type="ECO:0000259" key="15">
    <source>
        <dbReference type="SMART" id="SM01011"/>
    </source>
</evidence>
<comment type="function">
    <text evidence="3">Catalyzes the removal of a penultimate prolyl residue from the N-termini of peptides.</text>
</comment>
<organism evidence="16 17">
    <name type="scientific">Sporothrix eucalyptigena</name>
    <dbReference type="NCBI Taxonomy" id="1812306"/>
    <lineage>
        <taxon>Eukaryota</taxon>
        <taxon>Fungi</taxon>
        <taxon>Dikarya</taxon>
        <taxon>Ascomycota</taxon>
        <taxon>Pezizomycotina</taxon>
        <taxon>Sordariomycetes</taxon>
        <taxon>Sordariomycetidae</taxon>
        <taxon>Ophiostomatales</taxon>
        <taxon>Ophiostomataceae</taxon>
        <taxon>Sporothrix</taxon>
    </lineage>
</organism>
<name>A0ABP0BZZ9_9PEZI</name>
<evidence type="ECO:0000256" key="10">
    <source>
        <dbReference type="ARBA" id="ARBA00023049"/>
    </source>
</evidence>
<protein>
    <recommendedName>
        <fullName evidence="5">Xaa-Pro aminopeptidase</fullName>
        <ecNumber evidence="5">3.4.11.9</ecNumber>
    </recommendedName>
    <alternativeName>
        <fullName evidence="12">Aminoacylproline aminopeptidase</fullName>
    </alternativeName>
    <alternativeName>
        <fullName evidence="13">Prolidase</fullName>
    </alternativeName>
</protein>
<evidence type="ECO:0000256" key="7">
    <source>
        <dbReference type="ARBA" id="ARBA00022670"/>
    </source>
</evidence>
<keyword evidence="8 14" id="KW-0479">Metal-binding</keyword>
<dbReference type="Gene3D" id="3.90.230.10">
    <property type="entry name" value="Creatinase/methionine aminopeptidase superfamily"/>
    <property type="match status" value="1"/>
</dbReference>
<dbReference type="EMBL" id="CAWUHD010000058">
    <property type="protein sequence ID" value="CAK7225138.1"/>
    <property type="molecule type" value="Genomic_DNA"/>
</dbReference>
<evidence type="ECO:0000256" key="6">
    <source>
        <dbReference type="ARBA" id="ARBA00022438"/>
    </source>
</evidence>
<reference evidence="16 17" key="1">
    <citation type="submission" date="2024-01" db="EMBL/GenBank/DDBJ databases">
        <authorList>
            <person name="Allen C."/>
            <person name="Tagirdzhanova G."/>
        </authorList>
    </citation>
    <scope>NUCLEOTIDE SEQUENCE [LARGE SCALE GENOMIC DNA]</scope>
</reference>
<dbReference type="InterPro" id="IPR036005">
    <property type="entry name" value="Creatinase/aminopeptidase-like"/>
</dbReference>
<comment type="cofactor">
    <cofactor evidence="2">
        <name>Mn(2+)</name>
        <dbReference type="ChEBI" id="CHEBI:29035"/>
    </cofactor>
</comment>
<keyword evidence="6" id="KW-0031">Aminopeptidase</keyword>
<evidence type="ECO:0000256" key="13">
    <source>
        <dbReference type="ARBA" id="ARBA00032413"/>
    </source>
</evidence>
<comment type="caution">
    <text evidence="16">The sequence shown here is derived from an EMBL/GenBank/DDBJ whole genome shotgun (WGS) entry which is preliminary data.</text>
</comment>
<evidence type="ECO:0000256" key="8">
    <source>
        <dbReference type="ARBA" id="ARBA00022723"/>
    </source>
</evidence>
<dbReference type="EC" id="3.4.11.9" evidence="5"/>
<dbReference type="Pfam" id="PF00557">
    <property type="entry name" value="Peptidase_M24"/>
    <property type="match status" value="1"/>
</dbReference>
<evidence type="ECO:0000256" key="3">
    <source>
        <dbReference type="ARBA" id="ARBA00002443"/>
    </source>
</evidence>
<feature type="domain" description="Aminopeptidase P N-terminal" evidence="15">
    <location>
        <begin position="55"/>
        <end position="178"/>
    </location>
</feature>
<dbReference type="PANTHER" id="PTHR43226">
    <property type="entry name" value="XAA-PRO AMINOPEPTIDASE 3"/>
    <property type="match status" value="1"/>
</dbReference>
<evidence type="ECO:0000256" key="9">
    <source>
        <dbReference type="ARBA" id="ARBA00022801"/>
    </source>
</evidence>
<evidence type="ECO:0000256" key="12">
    <source>
        <dbReference type="ARBA" id="ARBA00030849"/>
    </source>
</evidence>
<proteinExistence type="inferred from homology"/>
<dbReference type="SUPFAM" id="SSF53092">
    <property type="entry name" value="Creatinase/prolidase N-terminal domain"/>
    <property type="match status" value="1"/>
</dbReference>
<gene>
    <name evidence="16" type="ORF">SEUCBS140593_005802</name>
</gene>
<accession>A0ABP0BZZ9</accession>
<sequence>MNKGITQSPVLPESVDHDLIFVEEFDALAIELKVAPGAENAFEDVVPVTSSQKKYPAKLHAQKVAKELGVKEGLIYLPGLPTQLYEDSDMGPQFRQRRYFYYISGADFDNCAVTYDLASDSLILWVPYIDPRQVLWYGTSPGPKECLARTDLDDVRYTKDLDAFLRKRLYLGTSGETDVVRVGASIGSNFCCDKNTRWAASSSTTLFVLHSDQIPDVFKDESGGAGVAVTLDSTRLLPAMDAARVVKTLYEIDLIRKANDISSAAHTAVLRQLKGMTNEQDIEATFLDHCLAIHGAKHQAYPVIAGSGPNAGVLHYFGNDEPLAGRQLVCLDAGAEWDLYASDVTRTFPISGTFTPEAAAIYAAVQRMQNEVFARFKPGAPFAYLHLHAAYVAAQELLRIGILKGGTATEILAKGTISAFFPHGLGHHVGLEVHDVLSSDLMSRPPTDAKAKTFFARTQYMRSQLGGCKRHPVTPDMYAVLMNEAADVSNGDVSAFFTQQDRRRLLEPGMIVTVEPGIYFCRPYIESFFLVDPTHAKYINKDVLEKYYSVGGVRIEDCLLVTEDGYDNLTTAPKGDDALRIINGK</sequence>
<dbReference type="InterPro" id="IPR052433">
    <property type="entry name" value="X-Pro_dipept-like"/>
</dbReference>
<comment type="catalytic activity">
    <reaction evidence="1">
        <text>Release of any N-terminal amino acid, including proline, that is linked to proline, even from a dipeptide or tripeptide.</text>
        <dbReference type="EC" id="3.4.11.9"/>
    </reaction>
</comment>
<evidence type="ECO:0000256" key="11">
    <source>
        <dbReference type="ARBA" id="ARBA00023211"/>
    </source>
</evidence>
<keyword evidence="9" id="KW-0378">Hydrolase</keyword>
<keyword evidence="7" id="KW-0645">Protease</keyword>
<evidence type="ECO:0000256" key="1">
    <source>
        <dbReference type="ARBA" id="ARBA00001424"/>
    </source>
</evidence>
<dbReference type="InterPro" id="IPR007865">
    <property type="entry name" value="Aminopep_P_N"/>
</dbReference>
<dbReference type="SMART" id="SM01011">
    <property type="entry name" value="AMP_N"/>
    <property type="match status" value="1"/>
</dbReference>
<evidence type="ECO:0000256" key="4">
    <source>
        <dbReference type="ARBA" id="ARBA00008766"/>
    </source>
</evidence>
<dbReference type="InterPro" id="IPR000994">
    <property type="entry name" value="Pept_M24"/>
</dbReference>
<evidence type="ECO:0000256" key="2">
    <source>
        <dbReference type="ARBA" id="ARBA00001936"/>
    </source>
</evidence>
<dbReference type="PANTHER" id="PTHR43226:SF3">
    <property type="entry name" value="XAA-PRO AMINOPEPTIDASE AN0832-RELATED"/>
    <property type="match status" value="1"/>
</dbReference>
<dbReference type="Gene3D" id="3.40.350.10">
    <property type="entry name" value="Creatinase/prolidase N-terminal domain"/>
    <property type="match status" value="1"/>
</dbReference>
<evidence type="ECO:0000256" key="14">
    <source>
        <dbReference type="RuleBase" id="RU000590"/>
    </source>
</evidence>